<accession>B7PI74</accession>
<dbReference type="InParanoid" id="B7PI74"/>
<dbReference type="HOGENOM" id="CLU_038628_11_1_1"/>
<dbReference type="EMBL" id="DS717264">
    <property type="protein sequence ID" value="EEC06296.1"/>
    <property type="molecule type" value="Genomic_DNA"/>
</dbReference>
<dbReference type="VEuPathDB" id="VectorBase:ISCI024256"/>
<gene>
    <name evidence="2" type="ORF">IscW_ISCW024256</name>
</gene>
<dbReference type="VEuPathDB" id="VectorBase:ISCW024256"/>
<keyword evidence="4" id="KW-1185">Reference proteome</keyword>
<reference evidence="3" key="2">
    <citation type="submission" date="2020-05" db="UniProtKB">
        <authorList>
            <consortium name="EnsemblMetazoa"/>
        </authorList>
    </citation>
    <scope>IDENTIFICATION</scope>
    <source>
        <strain evidence="3">wikel</strain>
    </source>
</reference>
<organism>
    <name type="scientific">Ixodes scapularis</name>
    <name type="common">Black-legged tick</name>
    <name type="synonym">Deer tick</name>
    <dbReference type="NCBI Taxonomy" id="6945"/>
    <lineage>
        <taxon>Eukaryota</taxon>
        <taxon>Metazoa</taxon>
        <taxon>Ecdysozoa</taxon>
        <taxon>Arthropoda</taxon>
        <taxon>Chelicerata</taxon>
        <taxon>Arachnida</taxon>
        <taxon>Acari</taxon>
        <taxon>Parasitiformes</taxon>
        <taxon>Ixodida</taxon>
        <taxon>Ixodoidea</taxon>
        <taxon>Ixodidae</taxon>
        <taxon>Ixodinae</taxon>
        <taxon>Ixodes</taxon>
    </lineage>
</organism>
<feature type="non-terminal residue" evidence="2">
    <location>
        <position position="1"/>
    </location>
</feature>
<evidence type="ECO:0000313" key="4">
    <source>
        <dbReference type="Proteomes" id="UP000001555"/>
    </source>
</evidence>
<dbReference type="PaxDb" id="6945-B7PI74"/>
<proteinExistence type="predicted"/>
<dbReference type="SUPFAM" id="SSF56496">
    <property type="entry name" value="Fibrinogen C-terminal domain-like"/>
    <property type="match status" value="1"/>
</dbReference>
<dbReference type="InterPro" id="IPR002181">
    <property type="entry name" value="Fibrinogen_a/b/g_C_dom"/>
</dbReference>
<dbReference type="Proteomes" id="UP000001555">
    <property type="component" value="Unassembled WGS sequence"/>
</dbReference>
<feature type="non-terminal residue" evidence="2">
    <location>
        <position position="93"/>
    </location>
</feature>
<dbReference type="EMBL" id="ABJB010457372">
    <property type="status" value="NOT_ANNOTATED_CDS"/>
    <property type="molecule type" value="Genomic_DNA"/>
</dbReference>
<dbReference type="InterPro" id="IPR036056">
    <property type="entry name" value="Fibrinogen-like_C"/>
</dbReference>
<dbReference type="Pfam" id="PF00147">
    <property type="entry name" value="Fibrinogen_C"/>
    <property type="match status" value="1"/>
</dbReference>
<dbReference type="Gene3D" id="4.10.530.10">
    <property type="entry name" value="Gamma-fibrinogen Carboxyl Terminal Fragment, domain 2"/>
    <property type="match status" value="1"/>
</dbReference>
<reference evidence="2 4" key="1">
    <citation type="submission" date="2008-03" db="EMBL/GenBank/DDBJ databases">
        <title>Annotation of Ixodes scapularis.</title>
        <authorList>
            <consortium name="Ixodes scapularis Genome Project Consortium"/>
            <person name="Caler E."/>
            <person name="Hannick L.I."/>
            <person name="Bidwell S."/>
            <person name="Joardar V."/>
            <person name="Thiagarajan M."/>
            <person name="Amedeo P."/>
            <person name="Galinsky K.J."/>
            <person name="Schobel S."/>
            <person name="Inman J."/>
            <person name="Hostetler J."/>
            <person name="Miller J."/>
            <person name="Hammond M."/>
            <person name="Megy K."/>
            <person name="Lawson D."/>
            <person name="Kodira C."/>
            <person name="Sutton G."/>
            <person name="Meyer J."/>
            <person name="Hill C.A."/>
            <person name="Birren B."/>
            <person name="Nene V."/>
            <person name="Collins F."/>
            <person name="Alarcon-Chaidez F."/>
            <person name="Wikel S."/>
            <person name="Strausberg R."/>
        </authorList>
    </citation>
    <scope>NUCLEOTIDE SEQUENCE [LARGE SCALE GENOMIC DNA]</scope>
    <source>
        <strain evidence="4">Wikel</strain>
        <strain evidence="2">Wikel colony</strain>
    </source>
</reference>
<feature type="domain" description="Fibrinogen C-terminal" evidence="1">
    <location>
        <begin position="5"/>
        <end position="85"/>
    </location>
</feature>
<evidence type="ECO:0000313" key="3">
    <source>
        <dbReference type="EnsemblMetazoa" id="ISCW024256-PA"/>
    </source>
</evidence>
<protein>
    <recommendedName>
        <fullName evidence="1">Fibrinogen C-terminal domain-containing protein</fullName>
    </recommendedName>
</protein>
<sequence length="93" mass="10630">IRPNFSYAECANFGTFDQDYDSYGDKCAEKFRGGMVVHQLPPQQLKGLKLNRQNHSYADGIDWSQLYEVTGRHHYSCPEVQMKIRKVGFSPGA</sequence>
<dbReference type="EnsemblMetazoa" id="ISCW024256-RA">
    <property type="protein sequence ID" value="ISCW024256-PA"/>
    <property type="gene ID" value="ISCW024256"/>
</dbReference>
<evidence type="ECO:0000259" key="1">
    <source>
        <dbReference type="Pfam" id="PF00147"/>
    </source>
</evidence>
<evidence type="ECO:0000313" key="2">
    <source>
        <dbReference type="EMBL" id="EEC06296.1"/>
    </source>
</evidence>
<name>B7PI74_IXOSC</name>
<dbReference type="AlphaFoldDB" id="B7PI74"/>